<dbReference type="EMBL" id="CACRXK020011694">
    <property type="protein sequence ID" value="CAB4021900.1"/>
    <property type="molecule type" value="Genomic_DNA"/>
</dbReference>
<feature type="region of interest" description="Disordered" evidence="1">
    <location>
        <begin position="110"/>
        <end position="151"/>
    </location>
</feature>
<gene>
    <name evidence="2" type="ORF">PACLA_8A060407</name>
</gene>
<organism evidence="2 3">
    <name type="scientific">Paramuricea clavata</name>
    <name type="common">Red gorgonian</name>
    <name type="synonym">Violescent sea-whip</name>
    <dbReference type="NCBI Taxonomy" id="317549"/>
    <lineage>
        <taxon>Eukaryota</taxon>
        <taxon>Metazoa</taxon>
        <taxon>Cnidaria</taxon>
        <taxon>Anthozoa</taxon>
        <taxon>Octocorallia</taxon>
        <taxon>Malacalcyonacea</taxon>
        <taxon>Plexauridae</taxon>
        <taxon>Paramuricea</taxon>
    </lineage>
</organism>
<feature type="compositionally biased region" description="Polar residues" evidence="1">
    <location>
        <begin position="140"/>
        <end position="151"/>
    </location>
</feature>
<protein>
    <submittedName>
        <fullName evidence="2">Uncharacterized protein</fullName>
    </submittedName>
</protein>
<name>A0A6S7IXG6_PARCT</name>
<accession>A0A6S7IXG6</accession>
<sequence>SFVKQLKIPLLIPKPVTYVIHANTFLKKATQSGIIINSNNLLSDLAFDIFPYNRSSRRFLLNCIVHTFAKTIRRALLPVEIFEPKNHRLTSRVDEVKAQQIVLSVVKSTDCSTPPEANTADVEANSDQPSPDVSDAIENYLQNPDPNSTSSAFDELAAEFSTGTARPKNCESPVVPKVNKLFGNNSSKVSERPTLTCSAMQKCQKLFTSAMRREDDITFSVFFRRQNPVETNHSSPGNTDEQQAIDSEIAEFLSKDIIKLSRNW</sequence>
<reference evidence="2" key="1">
    <citation type="submission" date="2020-04" db="EMBL/GenBank/DDBJ databases">
        <authorList>
            <person name="Alioto T."/>
            <person name="Alioto T."/>
            <person name="Gomez Garrido J."/>
        </authorList>
    </citation>
    <scope>NUCLEOTIDE SEQUENCE</scope>
    <source>
        <strain evidence="2">A484AB</strain>
    </source>
</reference>
<evidence type="ECO:0000256" key="1">
    <source>
        <dbReference type="SAM" id="MobiDB-lite"/>
    </source>
</evidence>
<dbReference type="Proteomes" id="UP001152795">
    <property type="component" value="Unassembled WGS sequence"/>
</dbReference>
<proteinExistence type="predicted"/>
<feature type="non-terminal residue" evidence="2">
    <location>
        <position position="1"/>
    </location>
</feature>
<comment type="caution">
    <text evidence="2">The sequence shown here is derived from an EMBL/GenBank/DDBJ whole genome shotgun (WGS) entry which is preliminary data.</text>
</comment>
<keyword evidence="3" id="KW-1185">Reference proteome</keyword>
<dbReference type="AlphaFoldDB" id="A0A6S7IXG6"/>
<evidence type="ECO:0000313" key="2">
    <source>
        <dbReference type="EMBL" id="CAB4021900.1"/>
    </source>
</evidence>
<evidence type="ECO:0000313" key="3">
    <source>
        <dbReference type="Proteomes" id="UP001152795"/>
    </source>
</evidence>